<dbReference type="AlphaFoldDB" id="A0A916SC48"/>
<dbReference type="Gene3D" id="1.25.20.10">
    <property type="entry name" value="Bacterial muramidases"/>
    <property type="match status" value="1"/>
</dbReference>
<organism evidence="6 7">
    <name type="scientific">Brucella endophytica</name>
    <dbReference type="NCBI Taxonomy" id="1963359"/>
    <lineage>
        <taxon>Bacteria</taxon>
        <taxon>Pseudomonadati</taxon>
        <taxon>Pseudomonadota</taxon>
        <taxon>Alphaproteobacteria</taxon>
        <taxon>Hyphomicrobiales</taxon>
        <taxon>Brucellaceae</taxon>
        <taxon>Brucella/Ochrobactrum group</taxon>
        <taxon>Brucella</taxon>
    </lineage>
</organism>
<accession>A0A916SC48</accession>
<dbReference type="CDD" id="cd13401">
    <property type="entry name" value="Slt70-like"/>
    <property type="match status" value="1"/>
</dbReference>
<dbReference type="SUPFAM" id="SSF53955">
    <property type="entry name" value="Lysozyme-like"/>
    <property type="match status" value="1"/>
</dbReference>
<feature type="signal peptide" evidence="4">
    <location>
        <begin position="1"/>
        <end position="17"/>
    </location>
</feature>
<gene>
    <name evidence="6" type="ORF">GCM10011491_21660</name>
</gene>
<dbReference type="PANTHER" id="PTHR37423">
    <property type="entry name" value="SOLUBLE LYTIC MUREIN TRANSGLYCOSYLASE-RELATED"/>
    <property type="match status" value="1"/>
</dbReference>
<keyword evidence="7" id="KW-1185">Reference proteome</keyword>
<evidence type="ECO:0000313" key="7">
    <source>
        <dbReference type="Proteomes" id="UP000646478"/>
    </source>
</evidence>
<evidence type="ECO:0000256" key="3">
    <source>
        <dbReference type="ARBA" id="ARBA00022729"/>
    </source>
</evidence>
<proteinExistence type="inferred from homology"/>
<dbReference type="GO" id="GO:0004553">
    <property type="term" value="F:hydrolase activity, hydrolyzing O-glycosyl compounds"/>
    <property type="evidence" value="ECO:0007669"/>
    <property type="project" value="InterPro"/>
</dbReference>
<comment type="similarity">
    <text evidence="2">Belongs to the virb1 family.</text>
</comment>
<dbReference type="InterPro" id="IPR008258">
    <property type="entry name" value="Transglycosylase_SLT_dom_1"/>
</dbReference>
<evidence type="ECO:0000313" key="6">
    <source>
        <dbReference type="EMBL" id="GGA93220.1"/>
    </source>
</evidence>
<dbReference type="GO" id="GO:0042597">
    <property type="term" value="C:periplasmic space"/>
    <property type="evidence" value="ECO:0007669"/>
    <property type="project" value="InterPro"/>
</dbReference>
<evidence type="ECO:0000256" key="4">
    <source>
        <dbReference type="SAM" id="SignalP"/>
    </source>
</evidence>
<dbReference type="InterPro" id="IPR023346">
    <property type="entry name" value="Lysozyme-like_dom_sf"/>
</dbReference>
<protein>
    <submittedName>
        <fullName evidence="6">Lytic transglycosylase</fullName>
    </submittedName>
</protein>
<keyword evidence="3 4" id="KW-0732">Signal</keyword>
<evidence type="ECO:0000256" key="1">
    <source>
        <dbReference type="ARBA" id="ARBA00007734"/>
    </source>
</evidence>
<comment type="caution">
    <text evidence="6">The sequence shown here is derived from an EMBL/GenBank/DDBJ whole genome shotgun (WGS) entry which is preliminary data.</text>
</comment>
<dbReference type="Pfam" id="PF01464">
    <property type="entry name" value="SLT"/>
    <property type="match status" value="1"/>
</dbReference>
<dbReference type="SUPFAM" id="SSF48435">
    <property type="entry name" value="Bacterial muramidases"/>
    <property type="match status" value="1"/>
</dbReference>
<comment type="similarity">
    <text evidence="1">Belongs to the transglycosylase Slt family.</text>
</comment>
<evidence type="ECO:0000256" key="2">
    <source>
        <dbReference type="ARBA" id="ARBA00009387"/>
    </source>
</evidence>
<name>A0A916SC48_9HYPH</name>
<dbReference type="RefSeq" id="WP_188824184.1">
    <property type="nucleotide sequence ID" value="NZ_BMHH01000007.1"/>
</dbReference>
<reference evidence="6" key="1">
    <citation type="journal article" date="2014" name="Int. J. Syst. Evol. Microbiol.">
        <title>Complete genome sequence of Corynebacterium casei LMG S-19264T (=DSM 44701T), isolated from a smear-ripened cheese.</title>
        <authorList>
            <consortium name="US DOE Joint Genome Institute (JGI-PGF)"/>
            <person name="Walter F."/>
            <person name="Albersmeier A."/>
            <person name="Kalinowski J."/>
            <person name="Ruckert C."/>
        </authorList>
    </citation>
    <scope>NUCLEOTIDE SEQUENCE</scope>
    <source>
        <strain evidence="6">CGMCC 1.15082</strain>
    </source>
</reference>
<dbReference type="PANTHER" id="PTHR37423:SF2">
    <property type="entry name" value="MEMBRANE-BOUND LYTIC MUREIN TRANSGLYCOSYLASE C"/>
    <property type="match status" value="1"/>
</dbReference>
<feature type="chain" id="PRO_5037550547" evidence="4">
    <location>
        <begin position="18"/>
        <end position="701"/>
    </location>
</feature>
<dbReference type="InterPro" id="IPR008939">
    <property type="entry name" value="Lytic_TGlycosylase_superhlx_U"/>
</dbReference>
<feature type="domain" description="Transglycosylase SLT" evidence="5">
    <location>
        <begin position="539"/>
        <end position="648"/>
    </location>
</feature>
<sequence>MRSAVLAKNLWRNALFAGSVITAGIGSAGADPVLPEGVPTPYARPFAATAVRSFPAVIKPDPLTTAGIAQPDQPILNDNLKLGLDALYGKDPAKALAVRNAMPPQSLDRHILTWAIGLSGANELSSADIAAAARELPGWPGTAALRRNFEYALVKENPSPDAVIAAFGTTHPKTTTGMILLARAHMAKGDSAKARQILAPTWREEKLDFKDEQVILREFGAVLTREDHQRRMVRMLYDNRIQSAGRVAKLANAQLLYEAFAAVSRKAPDAAKKLAAVDAAWRADPVYTFAQIKHLRSRERYTEAAELMLRAPHEASKLVDPDAWWVERRILSRELLDLGKPQIAYRLAAAHAAETPAMAAEAEFHAGWYALRALKEPKTAMKHFARIAEISSRPISASRAHYWMGRAAEAGASGDAKAHYAKAAHYGTTFYGQLAAAKLGEARLQLPYPKPTAADRARFEQRQAVQAIRRLEAIGYGARAEMLYRDLSQELDSTGELALLAAMAERNDKHYVALRVGKAAAGRGLDVGALSHPIGAIPENANINGSGKALAYAIARQESEFNVSAVSGAGARGLLQLLPATAKEVAQRAGMAYSKPRLTTDAAYNATLGAHFLGEQINRFDGSYILTFAGYNAGPRRAQEWVAKYGDPRGKPVDEVVDWIERIPYTETRNYVQRVMENYEVYKTRLHGKMDIEKDLIQGRK</sequence>
<dbReference type="Gene3D" id="1.10.530.10">
    <property type="match status" value="1"/>
</dbReference>
<evidence type="ECO:0000259" key="5">
    <source>
        <dbReference type="Pfam" id="PF01464"/>
    </source>
</evidence>
<reference evidence="6" key="2">
    <citation type="submission" date="2020-09" db="EMBL/GenBank/DDBJ databases">
        <authorList>
            <person name="Sun Q."/>
            <person name="Zhou Y."/>
        </authorList>
    </citation>
    <scope>NUCLEOTIDE SEQUENCE</scope>
    <source>
        <strain evidence="6">CGMCC 1.15082</strain>
    </source>
</reference>
<dbReference type="Proteomes" id="UP000646478">
    <property type="component" value="Unassembled WGS sequence"/>
</dbReference>
<dbReference type="EMBL" id="BMHH01000007">
    <property type="protein sequence ID" value="GGA93220.1"/>
    <property type="molecule type" value="Genomic_DNA"/>
</dbReference>